<dbReference type="AlphaFoldDB" id="A0A453PHG4"/>
<evidence type="ECO:0000313" key="2">
    <source>
        <dbReference type="EnsemblPlants" id="AET6Gv20733800.15"/>
    </source>
</evidence>
<reference evidence="2" key="4">
    <citation type="submission" date="2019-03" db="UniProtKB">
        <authorList>
            <consortium name="EnsemblPlants"/>
        </authorList>
    </citation>
    <scope>IDENTIFICATION</scope>
</reference>
<dbReference type="Gramene" id="AET6Gv20733800.15">
    <property type="protein sequence ID" value="AET6Gv20733800.15"/>
    <property type="gene ID" value="AET6Gv20733800"/>
</dbReference>
<sequence length="139" mass="15819">MLGAATCVSRVLREPQPPSGQNGGCWVRACERRWWVWWRSTAFYSGGAEVSGRIGADPEAQVGDRKKAGRGMTTRWRENWPFGDGERGAGRREIWIWGLVNCGPRRGDGGQWPRTRPRRRAHFKWNRCRGPERGLANGK</sequence>
<evidence type="ECO:0000313" key="3">
    <source>
        <dbReference type="Proteomes" id="UP000015105"/>
    </source>
</evidence>
<protein>
    <submittedName>
        <fullName evidence="2">Uncharacterized protein</fullName>
    </submittedName>
</protein>
<accession>A0A453PHG4</accession>
<reference evidence="2" key="3">
    <citation type="journal article" date="2017" name="Nature">
        <title>Genome sequence of the progenitor of the wheat D genome Aegilops tauschii.</title>
        <authorList>
            <person name="Luo M.C."/>
            <person name="Gu Y.Q."/>
            <person name="Puiu D."/>
            <person name="Wang H."/>
            <person name="Twardziok S.O."/>
            <person name="Deal K.R."/>
            <person name="Huo N."/>
            <person name="Zhu T."/>
            <person name="Wang L."/>
            <person name="Wang Y."/>
            <person name="McGuire P.E."/>
            <person name="Liu S."/>
            <person name="Long H."/>
            <person name="Ramasamy R.K."/>
            <person name="Rodriguez J.C."/>
            <person name="Van S.L."/>
            <person name="Yuan L."/>
            <person name="Wang Z."/>
            <person name="Xia Z."/>
            <person name="Xiao L."/>
            <person name="Anderson O.D."/>
            <person name="Ouyang S."/>
            <person name="Liang Y."/>
            <person name="Zimin A.V."/>
            <person name="Pertea G."/>
            <person name="Qi P."/>
            <person name="Bennetzen J.L."/>
            <person name="Dai X."/>
            <person name="Dawson M.W."/>
            <person name="Muller H.G."/>
            <person name="Kugler K."/>
            <person name="Rivarola-Duarte L."/>
            <person name="Spannagl M."/>
            <person name="Mayer K.F.X."/>
            <person name="Lu F.H."/>
            <person name="Bevan M.W."/>
            <person name="Leroy P."/>
            <person name="Li P."/>
            <person name="You F.M."/>
            <person name="Sun Q."/>
            <person name="Liu Z."/>
            <person name="Lyons E."/>
            <person name="Wicker T."/>
            <person name="Salzberg S.L."/>
            <person name="Devos K.M."/>
            <person name="Dvorak J."/>
        </authorList>
    </citation>
    <scope>NUCLEOTIDE SEQUENCE [LARGE SCALE GENOMIC DNA]</scope>
    <source>
        <strain evidence="2">cv. AL8/78</strain>
    </source>
</reference>
<reference evidence="2" key="5">
    <citation type="journal article" date="2021" name="G3 (Bethesda)">
        <title>Aegilops tauschii genome assembly Aet v5.0 features greater sequence contiguity and improved annotation.</title>
        <authorList>
            <person name="Wang L."/>
            <person name="Zhu T."/>
            <person name="Rodriguez J.C."/>
            <person name="Deal K.R."/>
            <person name="Dubcovsky J."/>
            <person name="McGuire P.E."/>
            <person name="Lux T."/>
            <person name="Spannagl M."/>
            <person name="Mayer K.F.X."/>
            <person name="Baldrich P."/>
            <person name="Meyers B.C."/>
            <person name="Huo N."/>
            <person name="Gu Y.Q."/>
            <person name="Zhou H."/>
            <person name="Devos K.M."/>
            <person name="Bennetzen J.L."/>
            <person name="Unver T."/>
            <person name="Budak H."/>
            <person name="Gulick P.J."/>
            <person name="Galiba G."/>
            <person name="Kalapos B."/>
            <person name="Nelson D.R."/>
            <person name="Li P."/>
            <person name="You F.M."/>
            <person name="Luo M.C."/>
            <person name="Dvorak J."/>
        </authorList>
    </citation>
    <scope>NUCLEOTIDE SEQUENCE [LARGE SCALE GENOMIC DNA]</scope>
    <source>
        <strain evidence="2">cv. AL8/78</strain>
    </source>
</reference>
<dbReference type="Proteomes" id="UP000015105">
    <property type="component" value="Chromosome 6D"/>
</dbReference>
<name>A0A453PHG4_AEGTS</name>
<dbReference type="EnsemblPlants" id="AET6Gv20733800.15">
    <property type="protein sequence ID" value="AET6Gv20733800.15"/>
    <property type="gene ID" value="AET6Gv20733800"/>
</dbReference>
<organism evidence="2 3">
    <name type="scientific">Aegilops tauschii subsp. strangulata</name>
    <name type="common">Goatgrass</name>
    <dbReference type="NCBI Taxonomy" id="200361"/>
    <lineage>
        <taxon>Eukaryota</taxon>
        <taxon>Viridiplantae</taxon>
        <taxon>Streptophyta</taxon>
        <taxon>Embryophyta</taxon>
        <taxon>Tracheophyta</taxon>
        <taxon>Spermatophyta</taxon>
        <taxon>Magnoliopsida</taxon>
        <taxon>Liliopsida</taxon>
        <taxon>Poales</taxon>
        <taxon>Poaceae</taxon>
        <taxon>BOP clade</taxon>
        <taxon>Pooideae</taxon>
        <taxon>Triticodae</taxon>
        <taxon>Triticeae</taxon>
        <taxon>Triticinae</taxon>
        <taxon>Aegilops</taxon>
    </lineage>
</organism>
<reference evidence="3" key="2">
    <citation type="journal article" date="2017" name="Nat. Plants">
        <title>The Aegilops tauschii genome reveals multiple impacts of transposons.</title>
        <authorList>
            <person name="Zhao G."/>
            <person name="Zou C."/>
            <person name="Li K."/>
            <person name="Wang K."/>
            <person name="Li T."/>
            <person name="Gao L."/>
            <person name="Zhang X."/>
            <person name="Wang H."/>
            <person name="Yang Z."/>
            <person name="Liu X."/>
            <person name="Jiang W."/>
            <person name="Mao L."/>
            <person name="Kong X."/>
            <person name="Jiao Y."/>
            <person name="Jia J."/>
        </authorList>
    </citation>
    <scope>NUCLEOTIDE SEQUENCE [LARGE SCALE GENOMIC DNA]</scope>
    <source>
        <strain evidence="3">cv. AL8/78</strain>
    </source>
</reference>
<evidence type="ECO:0000256" key="1">
    <source>
        <dbReference type="SAM" id="MobiDB-lite"/>
    </source>
</evidence>
<reference evidence="3" key="1">
    <citation type="journal article" date="2014" name="Science">
        <title>Ancient hybridizations among the ancestral genomes of bread wheat.</title>
        <authorList>
            <consortium name="International Wheat Genome Sequencing Consortium,"/>
            <person name="Marcussen T."/>
            <person name="Sandve S.R."/>
            <person name="Heier L."/>
            <person name="Spannagl M."/>
            <person name="Pfeifer M."/>
            <person name="Jakobsen K.S."/>
            <person name="Wulff B.B."/>
            <person name="Steuernagel B."/>
            <person name="Mayer K.F."/>
            <person name="Olsen O.A."/>
        </authorList>
    </citation>
    <scope>NUCLEOTIDE SEQUENCE [LARGE SCALE GENOMIC DNA]</scope>
    <source>
        <strain evidence="3">cv. AL8/78</strain>
    </source>
</reference>
<keyword evidence="3" id="KW-1185">Reference proteome</keyword>
<proteinExistence type="predicted"/>
<feature type="region of interest" description="Disordered" evidence="1">
    <location>
        <begin position="59"/>
        <end position="83"/>
    </location>
</feature>